<protein>
    <submittedName>
        <fullName evidence="3">NAD(P)-dependent alcohol dehydrogenase</fullName>
    </submittedName>
</protein>
<proteinExistence type="predicted"/>
<dbReference type="SMART" id="SM00829">
    <property type="entry name" value="PKS_ER"/>
    <property type="match status" value="1"/>
</dbReference>
<evidence type="ECO:0000259" key="2">
    <source>
        <dbReference type="SMART" id="SM00829"/>
    </source>
</evidence>
<feature type="compositionally biased region" description="Low complexity" evidence="1">
    <location>
        <begin position="1"/>
        <end position="17"/>
    </location>
</feature>
<feature type="region of interest" description="Disordered" evidence="1">
    <location>
        <begin position="1"/>
        <end position="27"/>
    </location>
</feature>
<dbReference type="CDD" id="cd08276">
    <property type="entry name" value="MDR7"/>
    <property type="match status" value="1"/>
</dbReference>
<evidence type="ECO:0000313" key="4">
    <source>
        <dbReference type="Proteomes" id="UP001165283"/>
    </source>
</evidence>
<dbReference type="InterPro" id="IPR036291">
    <property type="entry name" value="NAD(P)-bd_dom_sf"/>
</dbReference>
<dbReference type="Gene3D" id="3.90.180.10">
    <property type="entry name" value="Medium-chain alcohol dehydrogenases, catalytic domain"/>
    <property type="match status" value="1"/>
</dbReference>
<evidence type="ECO:0000256" key="1">
    <source>
        <dbReference type="SAM" id="MobiDB-lite"/>
    </source>
</evidence>
<dbReference type="Proteomes" id="UP001165283">
    <property type="component" value="Unassembled WGS sequence"/>
</dbReference>
<feature type="domain" description="Enoyl reductase (ER)" evidence="2">
    <location>
        <begin position="11"/>
        <end position="332"/>
    </location>
</feature>
<dbReference type="PANTHER" id="PTHR45033">
    <property type="match status" value="1"/>
</dbReference>
<dbReference type="InterPro" id="IPR013154">
    <property type="entry name" value="ADH-like_N"/>
</dbReference>
<dbReference type="InterPro" id="IPR020843">
    <property type="entry name" value="ER"/>
</dbReference>
<dbReference type="Pfam" id="PF08240">
    <property type="entry name" value="ADH_N"/>
    <property type="match status" value="1"/>
</dbReference>
<gene>
    <name evidence="3" type="ORF">KDL28_23210</name>
</gene>
<sequence>MQSYRLSSSGAGLAGLRSTREEVPSPGPGEVLVAVRAAALNHRDQLVLDGDYVLPVRADGIPLAEGVGVVAEVGPGAGSGPAVGSRVVPAVFPRWRDGPFALDVADQLGGSLDGMLAEYRVLPGDALVEVPGFLTDAEAASLACAGVTAWNALTGGRGVRAGETVLTLGTGGVSLWAVQLAAAMGAKVVATTGDDAKAELLTRLGAAVVVNYRTAPDWPAAVREATGGRGADHVVEVAGTLAASVAATAFGGQVDVVGFMGTPAPVDPSALFTGGVTLRPVALGSRSHLVGLVRAVATHRLRPVVDRVFPFDRAPEAFAHHRAGGAVGKVVVSVATTGGR</sequence>
<dbReference type="Pfam" id="PF00107">
    <property type="entry name" value="ADH_zinc_N"/>
    <property type="match status" value="1"/>
</dbReference>
<dbReference type="RefSeq" id="WP_252441629.1">
    <property type="nucleotide sequence ID" value="NZ_JAGSOV010000049.1"/>
</dbReference>
<dbReference type="InterPro" id="IPR011032">
    <property type="entry name" value="GroES-like_sf"/>
</dbReference>
<dbReference type="EMBL" id="JAGSOV010000049">
    <property type="protein sequence ID" value="MCO1657976.1"/>
    <property type="molecule type" value="Genomic_DNA"/>
</dbReference>
<dbReference type="Gene3D" id="3.40.50.720">
    <property type="entry name" value="NAD(P)-binding Rossmann-like Domain"/>
    <property type="match status" value="1"/>
</dbReference>
<dbReference type="InterPro" id="IPR052711">
    <property type="entry name" value="Zinc_ADH-like"/>
</dbReference>
<dbReference type="InterPro" id="IPR013149">
    <property type="entry name" value="ADH-like_C"/>
</dbReference>
<evidence type="ECO:0000313" key="3">
    <source>
        <dbReference type="EMBL" id="MCO1657976.1"/>
    </source>
</evidence>
<organism evidence="3 4">
    <name type="scientific">Pseudonocardia humida</name>
    <dbReference type="NCBI Taxonomy" id="2800819"/>
    <lineage>
        <taxon>Bacteria</taxon>
        <taxon>Bacillati</taxon>
        <taxon>Actinomycetota</taxon>
        <taxon>Actinomycetes</taxon>
        <taxon>Pseudonocardiales</taxon>
        <taxon>Pseudonocardiaceae</taxon>
        <taxon>Pseudonocardia</taxon>
    </lineage>
</organism>
<comment type="caution">
    <text evidence="3">The sequence shown here is derived from an EMBL/GenBank/DDBJ whole genome shotgun (WGS) entry which is preliminary data.</text>
</comment>
<accession>A0ABT1A4P3</accession>
<dbReference type="PANTHER" id="PTHR45033:SF2">
    <property type="entry name" value="ZINC-TYPE ALCOHOL DEHYDROGENASE-LIKE PROTEIN C1773.06C"/>
    <property type="match status" value="1"/>
</dbReference>
<reference evidence="3" key="1">
    <citation type="submission" date="2021-04" db="EMBL/GenBank/DDBJ databases">
        <title>Pseudonocardia sp. nov., isolated from sandy soil of mangrove forest.</title>
        <authorList>
            <person name="Zan Z."/>
            <person name="Huang R."/>
            <person name="Liu W."/>
        </authorList>
    </citation>
    <scope>NUCLEOTIDE SEQUENCE</scope>
    <source>
        <strain evidence="3">S2-4</strain>
    </source>
</reference>
<dbReference type="SUPFAM" id="SSF50129">
    <property type="entry name" value="GroES-like"/>
    <property type="match status" value="1"/>
</dbReference>
<keyword evidence="4" id="KW-1185">Reference proteome</keyword>
<name>A0ABT1A4P3_9PSEU</name>
<dbReference type="SUPFAM" id="SSF51735">
    <property type="entry name" value="NAD(P)-binding Rossmann-fold domains"/>
    <property type="match status" value="1"/>
</dbReference>